<reference evidence="3" key="1">
    <citation type="journal article" date="2019" name="Int. J. Syst. Evol. Microbiol.">
        <title>The Global Catalogue of Microorganisms (GCM) 10K type strain sequencing project: providing services to taxonomists for standard genome sequencing and annotation.</title>
        <authorList>
            <consortium name="The Broad Institute Genomics Platform"/>
            <consortium name="The Broad Institute Genome Sequencing Center for Infectious Disease"/>
            <person name="Wu L."/>
            <person name="Ma J."/>
        </authorList>
    </citation>
    <scope>NUCLEOTIDE SEQUENCE [LARGE SCALE GENOMIC DNA]</scope>
    <source>
        <strain evidence="3">CGMCC 4.7289</strain>
    </source>
</reference>
<evidence type="ECO:0000313" key="2">
    <source>
        <dbReference type="EMBL" id="MFC4133583.1"/>
    </source>
</evidence>
<protein>
    <recommendedName>
        <fullName evidence="4">Lipoprotein</fullName>
    </recommendedName>
</protein>
<feature type="signal peptide" evidence="1">
    <location>
        <begin position="1"/>
        <end position="29"/>
    </location>
</feature>
<dbReference type="EMBL" id="JBHSAY010000012">
    <property type="protein sequence ID" value="MFC4133583.1"/>
    <property type="molecule type" value="Genomic_DNA"/>
</dbReference>
<comment type="caution">
    <text evidence="2">The sequence shown here is derived from an EMBL/GenBank/DDBJ whole genome shotgun (WGS) entry which is preliminary data.</text>
</comment>
<evidence type="ECO:0000313" key="3">
    <source>
        <dbReference type="Proteomes" id="UP001595816"/>
    </source>
</evidence>
<dbReference type="RefSeq" id="WP_253762375.1">
    <property type="nucleotide sequence ID" value="NZ_JAMZDZ010000001.1"/>
</dbReference>
<proteinExistence type="predicted"/>
<evidence type="ECO:0008006" key="4">
    <source>
        <dbReference type="Google" id="ProtNLM"/>
    </source>
</evidence>
<dbReference type="Proteomes" id="UP001595816">
    <property type="component" value="Unassembled WGS sequence"/>
</dbReference>
<organism evidence="2 3">
    <name type="scientific">Hamadaea flava</name>
    <dbReference type="NCBI Taxonomy" id="1742688"/>
    <lineage>
        <taxon>Bacteria</taxon>
        <taxon>Bacillati</taxon>
        <taxon>Actinomycetota</taxon>
        <taxon>Actinomycetes</taxon>
        <taxon>Micromonosporales</taxon>
        <taxon>Micromonosporaceae</taxon>
        <taxon>Hamadaea</taxon>
    </lineage>
</organism>
<keyword evidence="1" id="KW-0732">Signal</keyword>
<accession>A0ABV8LT85</accession>
<name>A0ABV8LT85_9ACTN</name>
<sequence length="180" mass="18991">MTRHLRLSLVAAVVVTLARLAGCSGTSPAAAPSPSAGALSEAQIVAILEQHAQCVREHGVAGFQAPAFTDGKVQGKGDKPAGVDTETFASALDACQSVMQQLPASLWAGRPMPNASDIDKLRKFAACMRQNGFPDWPDPDSRGRYAITGTPMEQEMQKGNELPAPCQQYLDGVRAGMTQP</sequence>
<keyword evidence="3" id="KW-1185">Reference proteome</keyword>
<feature type="chain" id="PRO_5046438282" description="Lipoprotein" evidence="1">
    <location>
        <begin position="30"/>
        <end position="180"/>
    </location>
</feature>
<gene>
    <name evidence="2" type="ORF">ACFOZ4_23490</name>
</gene>
<evidence type="ECO:0000256" key="1">
    <source>
        <dbReference type="SAM" id="SignalP"/>
    </source>
</evidence>